<dbReference type="Proteomes" id="UP000253772">
    <property type="component" value="Chromosome c1"/>
</dbReference>
<dbReference type="EMBL" id="CP037900">
    <property type="protein sequence ID" value="QBP11003.1"/>
    <property type="molecule type" value="Genomic_DNA"/>
</dbReference>
<dbReference type="PANTHER" id="PTHR34580">
    <property type="match status" value="1"/>
</dbReference>
<gene>
    <name evidence="1" type="ORF">DDF84_015160</name>
</gene>
<dbReference type="InterPro" id="IPR051534">
    <property type="entry name" value="CBASS_pafABC_assoc_protein"/>
</dbReference>
<dbReference type="PROSITE" id="PS52050">
    <property type="entry name" value="WYL"/>
    <property type="match status" value="1"/>
</dbReference>
<reference evidence="1 2" key="1">
    <citation type="submission" date="2019-03" db="EMBL/GenBank/DDBJ databases">
        <title>Comparative insights into the high quality Complete genome sequence of highly metal resistant Cupriavidus metallidurans strain BS1 isolated from a gold-copper mine.</title>
        <authorList>
            <person name="Mazhar H.S."/>
            <person name="Rensing C."/>
        </authorList>
    </citation>
    <scope>NUCLEOTIDE SEQUENCE [LARGE SCALE GENOMIC DNA]</scope>
    <source>
        <strain evidence="1 2">BS1</strain>
    </source>
</reference>
<dbReference type="Pfam" id="PF13280">
    <property type="entry name" value="WYL"/>
    <property type="match status" value="1"/>
</dbReference>
<dbReference type="Gene3D" id="1.10.10.10">
    <property type="entry name" value="Winged helix-like DNA-binding domain superfamily/Winged helix DNA-binding domain"/>
    <property type="match status" value="1"/>
</dbReference>
<name>A0A2L0XA27_9BURK</name>
<dbReference type="Pfam" id="PF08279">
    <property type="entry name" value="HTH_11"/>
    <property type="match status" value="1"/>
</dbReference>
<proteinExistence type="predicted"/>
<dbReference type="InterPro" id="IPR036388">
    <property type="entry name" value="WH-like_DNA-bd_sf"/>
</dbReference>
<dbReference type="RefSeq" id="WP_008641943.1">
    <property type="nucleotide sequence ID" value="NZ_CP026544.1"/>
</dbReference>
<dbReference type="InterPro" id="IPR036390">
    <property type="entry name" value="WH_DNA-bd_sf"/>
</dbReference>
<dbReference type="PROSITE" id="PS51000">
    <property type="entry name" value="HTH_DEOR_2"/>
    <property type="match status" value="1"/>
</dbReference>
<dbReference type="PANTHER" id="PTHR34580:SF3">
    <property type="entry name" value="PROTEIN PAFB"/>
    <property type="match status" value="1"/>
</dbReference>
<evidence type="ECO:0000313" key="2">
    <source>
        <dbReference type="Proteomes" id="UP000253772"/>
    </source>
</evidence>
<dbReference type="InterPro" id="IPR013196">
    <property type="entry name" value="HTH_11"/>
</dbReference>
<dbReference type="InterPro" id="IPR001034">
    <property type="entry name" value="DeoR_HTH"/>
</dbReference>
<evidence type="ECO:0000313" key="1">
    <source>
        <dbReference type="EMBL" id="QBP11003.1"/>
    </source>
</evidence>
<protein>
    <submittedName>
        <fullName evidence="1">YafY family transcriptional regulator</fullName>
    </submittedName>
</protein>
<accession>A0A2L0XA27</accession>
<organism evidence="1 2">
    <name type="scientific">Cupriavidus metallidurans</name>
    <dbReference type="NCBI Taxonomy" id="119219"/>
    <lineage>
        <taxon>Bacteria</taxon>
        <taxon>Pseudomonadati</taxon>
        <taxon>Pseudomonadota</taxon>
        <taxon>Betaproteobacteria</taxon>
        <taxon>Burkholderiales</taxon>
        <taxon>Burkholderiaceae</taxon>
        <taxon>Cupriavidus</taxon>
    </lineage>
</organism>
<sequence length="230" mass="25810">MSRRADRLFQIVQVLRGRRLTTAALLAQRLGVSERTVYRDIQALSLSGVPVEGEAGIGYRLRPDYDVPPLMFTSMEVEAMVAGLRLLKAWGGGALAAAADPSLEKLMAALPPQRRVAAQQSRIFAPEYVNQPAVREAFDIVHTAIGAQRLLRIDYSDAQQRESVRVVQPLGLFFWGNVWLLAAWCTTRSDYRSFRLDRCRALTMLDEHFLETSERSLNGFLRTVQSDTQG</sequence>
<dbReference type="AlphaFoldDB" id="A0A2L0XA27"/>
<dbReference type="GO" id="GO:0003700">
    <property type="term" value="F:DNA-binding transcription factor activity"/>
    <property type="evidence" value="ECO:0007669"/>
    <property type="project" value="InterPro"/>
</dbReference>
<dbReference type="OrthoDB" id="9807255at2"/>
<dbReference type="SUPFAM" id="SSF46785">
    <property type="entry name" value="Winged helix' DNA-binding domain"/>
    <property type="match status" value="1"/>
</dbReference>
<dbReference type="InterPro" id="IPR026881">
    <property type="entry name" value="WYL_dom"/>
</dbReference>